<evidence type="ECO:0000259" key="8">
    <source>
        <dbReference type="PROSITE" id="PS50110"/>
    </source>
</evidence>
<comment type="caution">
    <text evidence="10">The sequence shown here is derived from an EMBL/GenBank/DDBJ whole genome shotgun (WGS) entry which is preliminary data.</text>
</comment>
<dbReference type="InterPro" id="IPR001789">
    <property type="entry name" value="Sig_transdc_resp-reg_receiver"/>
</dbReference>
<evidence type="ECO:0000256" key="7">
    <source>
        <dbReference type="PROSITE-ProRule" id="PRU01091"/>
    </source>
</evidence>
<feature type="DNA-binding region" description="OmpR/PhoB-type" evidence="7">
    <location>
        <begin position="130"/>
        <end position="227"/>
    </location>
</feature>
<gene>
    <name evidence="10" type="ORF">HMPREF2086_01750</name>
</gene>
<dbReference type="InterPro" id="IPR016032">
    <property type="entry name" value="Sig_transdc_resp-reg_C-effctor"/>
</dbReference>
<name>V8C4Y5_9HELI</name>
<dbReference type="EMBL" id="AZJI01000009">
    <property type="protein sequence ID" value="ETD22443.1"/>
    <property type="molecule type" value="Genomic_DNA"/>
</dbReference>
<evidence type="ECO:0000256" key="1">
    <source>
        <dbReference type="ARBA" id="ARBA00022553"/>
    </source>
</evidence>
<dbReference type="Pfam" id="PF00072">
    <property type="entry name" value="Response_reg"/>
    <property type="match status" value="1"/>
</dbReference>
<dbReference type="InterPro" id="IPR011006">
    <property type="entry name" value="CheY-like_superfamily"/>
</dbReference>
<dbReference type="OrthoDB" id="8912111at2"/>
<dbReference type="RefSeq" id="WP_023928547.1">
    <property type="nucleotide sequence ID" value="NZ_KI669455.1"/>
</dbReference>
<accession>V8C4Y5</accession>
<dbReference type="PATRIC" id="fig|1357400.3.peg.2359"/>
<keyword evidence="4 7" id="KW-0238">DNA-binding</keyword>
<feature type="modified residue" description="4-aspartylphosphate" evidence="6">
    <location>
        <position position="56"/>
    </location>
</feature>
<dbReference type="STRING" id="1357400.HMPREF2086_01750"/>
<dbReference type="Gene3D" id="1.10.10.10">
    <property type="entry name" value="Winged helix-like DNA-binding domain superfamily/Winged helix DNA-binding domain"/>
    <property type="match status" value="1"/>
</dbReference>
<dbReference type="Pfam" id="PF00486">
    <property type="entry name" value="Trans_reg_C"/>
    <property type="match status" value="1"/>
</dbReference>
<keyword evidence="1 6" id="KW-0597">Phosphoprotein</keyword>
<dbReference type="eggNOG" id="COG0745">
    <property type="taxonomic scope" value="Bacteria"/>
</dbReference>
<keyword evidence="3" id="KW-0805">Transcription regulation</keyword>
<feature type="domain" description="Response regulatory" evidence="8">
    <location>
        <begin position="7"/>
        <end position="121"/>
    </location>
</feature>
<dbReference type="AlphaFoldDB" id="V8C4Y5"/>
<dbReference type="PROSITE" id="PS51755">
    <property type="entry name" value="OMPR_PHOB"/>
    <property type="match status" value="1"/>
</dbReference>
<proteinExistence type="predicted"/>
<dbReference type="SMART" id="SM00862">
    <property type="entry name" value="Trans_reg_C"/>
    <property type="match status" value="1"/>
</dbReference>
<sequence>MAKKGVKILLLEDDLSLGEMLCDELKEKGYLVTHCENAQNALEIGYEQAFDLWIFDVKVPLGNGFEVLKELRGLGKNTPTIFLTSLSMIEDLKRGFLVGCDDYLRKPFDVDELLLRVDCLLKRSFAHQNSEILELSEKHCFDILQKTLFDKHTQKEIPLTNKERELLALLLQNRGNFVSQDEIFERIWSYDESPTNMALRVYIKNLRKVLGSESIATQRHRGYCYAK</sequence>
<dbReference type="InterPro" id="IPR039420">
    <property type="entry name" value="WalR-like"/>
</dbReference>
<dbReference type="PROSITE" id="PS50110">
    <property type="entry name" value="RESPONSE_REGULATORY"/>
    <property type="match status" value="1"/>
</dbReference>
<dbReference type="GO" id="GO:0032993">
    <property type="term" value="C:protein-DNA complex"/>
    <property type="evidence" value="ECO:0007669"/>
    <property type="project" value="TreeGrafter"/>
</dbReference>
<dbReference type="Gene3D" id="3.40.50.2300">
    <property type="match status" value="1"/>
</dbReference>
<evidence type="ECO:0000256" key="4">
    <source>
        <dbReference type="ARBA" id="ARBA00023125"/>
    </source>
</evidence>
<evidence type="ECO:0008006" key="12">
    <source>
        <dbReference type="Google" id="ProtNLM"/>
    </source>
</evidence>
<evidence type="ECO:0000313" key="10">
    <source>
        <dbReference type="EMBL" id="ETD22443.1"/>
    </source>
</evidence>
<dbReference type="GO" id="GO:0005829">
    <property type="term" value="C:cytosol"/>
    <property type="evidence" value="ECO:0007669"/>
    <property type="project" value="TreeGrafter"/>
</dbReference>
<evidence type="ECO:0000313" key="11">
    <source>
        <dbReference type="Proteomes" id="UP000018731"/>
    </source>
</evidence>
<evidence type="ECO:0000256" key="2">
    <source>
        <dbReference type="ARBA" id="ARBA00023012"/>
    </source>
</evidence>
<feature type="domain" description="OmpR/PhoB-type" evidence="9">
    <location>
        <begin position="130"/>
        <end position="227"/>
    </location>
</feature>
<dbReference type="SMART" id="SM00448">
    <property type="entry name" value="REC"/>
    <property type="match status" value="1"/>
</dbReference>
<evidence type="ECO:0000256" key="5">
    <source>
        <dbReference type="ARBA" id="ARBA00023163"/>
    </source>
</evidence>
<dbReference type="SUPFAM" id="SSF52172">
    <property type="entry name" value="CheY-like"/>
    <property type="match status" value="1"/>
</dbReference>
<protein>
    <recommendedName>
        <fullName evidence="12">Response regulatory domain-containing protein</fullName>
    </recommendedName>
</protein>
<keyword evidence="11" id="KW-1185">Reference proteome</keyword>
<dbReference type="PANTHER" id="PTHR48111">
    <property type="entry name" value="REGULATOR OF RPOS"/>
    <property type="match status" value="1"/>
</dbReference>
<keyword evidence="2" id="KW-0902">Two-component regulatory system</keyword>
<dbReference type="GO" id="GO:0000976">
    <property type="term" value="F:transcription cis-regulatory region binding"/>
    <property type="evidence" value="ECO:0007669"/>
    <property type="project" value="TreeGrafter"/>
</dbReference>
<dbReference type="CDD" id="cd00383">
    <property type="entry name" value="trans_reg_C"/>
    <property type="match status" value="1"/>
</dbReference>
<keyword evidence="5" id="KW-0804">Transcription</keyword>
<dbReference type="GO" id="GO:0006355">
    <property type="term" value="P:regulation of DNA-templated transcription"/>
    <property type="evidence" value="ECO:0007669"/>
    <property type="project" value="InterPro"/>
</dbReference>
<evidence type="ECO:0000256" key="3">
    <source>
        <dbReference type="ARBA" id="ARBA00023015"/>
    </source>
</evidence>
<evidence type="ECO:0000259" key="9">
    <source>
        <dbReference type="PROSITE" id="PS51755"/>
    </source>
</evidence>
<dbReference type="SUPFAM" id="SSF46894">
    <property type="entry name" value="C-terminal effector domain of the bipartite response regulators"/>
    <property type="match status" value="1"/>
</dbReference>
<evidence type="ECO:0000256" key="6">
    <source>
        <dbReference type="PROSITE-ProRule" id="PRU00169"/>
    </source>
</evidence>
<dbReference type="GO" id="GO:0000156">
    <property type="term" value="F:phosphorelay response regulator activity"/>
    <property type="evidence" value="ECO:0007669"/>
    <property type="project" value="TreeGrafter"/>
</dbReference>
<dbReference type="HOGENOM" id="CLU_000445_30_3_7"/>
<reference evidence="10 11" key="1">
    <citation type="journal article" date="2014" name="Genome Announc.">
        <title>Draft genome sequences of six enterohepatic helicobacter species isolated from humans and one from rhesus macaques.</title>
        <authorList>
            <person name="Shen Z."/>
            <person name="Sheh A."/>
            <person name="Young S.K."/>
            <person name="Abouelliel A."/>
            <person name="Ward D.V."/>
            <person name="Earl A.M."/>
            <person name="Fox J.G."/>
        </authorList>
    </citation>
    <scope>NUCLEOTIDE SEQUENCE [LARGE SCALE GENOMIC DNA]</scope>
    <source>
        <strain evidence="10 11">MIT 99-5501</strain>
    </source>
</reference>
<organism evidence="10 11">
    <name type="scientific">Helicobacter macacae MIT 99-5501</name>
    <dbReference type="NCBI Taxonomy" id="1357400"/>
    <lineage>
        <taxon>Bacteria</taxon>
        <taxon>Pseudomonadati</taxon>
        <taxon>Campylobacterota</taxon>
        <taxon>Epsilonproteobacteria</taxon>
        <taxon>Campylobacterales</taxon>
        <taxon>Helicobacteraceae</taxon>
        <taxon>Helicobacter</taxon>
    </lineage>
</organism>
<dbReference type="InterPro" id="IPR001867">
    <property type="entry name" value="OmpR/PhoB-type_DNA-bd"/>
</dbReference>
<dbReference type="PANTHER" id="PTHR48111:SF1">
    <property type="entry name" value="TWO-COMPONENT RESPONSE REGULATOR ORR33"/>
    <property type="match status" value="1"/>
</dbReference>
<dbReference type="Proteomes" id="UP000018731">
    <property type="component" value="Unassembled WGS sequence"/>
</dbReference>
<dbReference type="InterPro" id="IPR036388">
    <property type="entry name" value="WH-like_DNA-bd_sf"/>
</dbReference>